<dbReference type="InterPro" id="IPR036116">
    <property type="entry name" value="FN3_sf"/>
</dbReference>
<dbReference type="GO" id="GO:0000132">
    <property type="term" value="P:establishment of mitotic spindle orientation"/>
    <property type="evidence" value="ECO:0007669"/>
    <property type="project" value="TreeGrafter"/>
</dbReference>
<dbReference type="CDD" id="cd00063">
    <property type="entry name" value="FN3"/>
    <property type="match status" value="1"/>
</dbReference>
<dbReference type="GO" id="GO:0005819">
    <property type="term" value="C:spindle"/>
    <property type="evidence" value="ECO:0007669"/>
    <property type="project" value="TreeGrafter"/>
</dbReference>
<evidence type="ECO:0000256" key="1">
    <source>
        <dbReference type="SAM" id="MobiDB-lite"/>
    </source>
</evidence>
<protein>
    <recommendedName>
        <fullName evidence="2">Fibronectin type-III domain-containing protein</fullName>
    </recommendedName>
</protein>
<dbReference type="PROSITE" id="PS50853">
    <property type="entry name" value="FN3"/>
    <property type="match status" value="1"/>
</dbReference>
<dbReference type="InterPro" id="IPR039269">
    <property type="entry name" value="ANKFN1"/>
</dbReference>
<dbReference type="InterPro" id="IPR013783">
    <property type="entry name" value="Ig-like_fold"/>
</dbReference>
<name>A0A8C1N959_CYPCA</name>
<accession>A0A8C1N959</accession>
<feature type="region of interest" description="Disordered" evidence="1">
    <location>
        <begin position="879"/>
        <end position="909"/>
    </location>
</feature>
<evidence type="ECO:0000313" key="4">
    <source>
        <dbReference type="Proteomes" id="UP000694427"/>
    </source>
</evidence>
<dbReference type="Gene3D" id="2.60.40.10">
    <property type="entry name" value="Immunoglobulins"/>
    <property type="match status" value="1"/>
</dbReference>
<keyword evidence="4" id="KW-1185">Reference proteome</keyword>
<dbReference type="SUPFAM" id="SSF49265">
    <property type="entry name" value="Fibronectin type III"/>
    <property type="match status" value="1"/>
</dbReference>
<dbReference type="InterPro" id="IPR036770">
    <property type="entry name" value="Ankyrin_rpt-contain_sf"/>
</dbReference>
<feature type="region of interest" description="Disordered" evidence="1">
    <location>
        <begin position="800"/>
        <end position="847"/>
    </location>
</feature>
<dbReference type="PANTHER" id="PTHR21437">
    <property type="entry name" value="WIDE AWAKE"/>
    <property type="match status" value="1"/>
</dbReference>
<dbReference type="Ensembl" id="ENSCCRT00010098524.1">
    <property type="protein sequence ID" value="ENSCCRP00010088857.1"/>
    <property type="gene ID" value="ENSCCRG00010038838.1"/>
</dbReference>
<reference evidence="3" key="1">
    <citation type="submission" date="2025-08" db="UniProtKB">
        <authorList>
            <consortium name="Ensembl"/>
        </authorList>
    </citation>
    <scope>IDENTIFICATION</scope>
</reference>
<dbReference type="Proteomes" id="UP000694427">
    <property type="component" value="Unplaced"/>
</dbReference>
<reference evidence="3" key="2">
    <citation type="submission" date="2025-09" db="UniProtKB">
        <authorList>
            <consortium name="Ensembl"/>
        </authorList>
    </citation>
    <scope>IDENTIFICATION</scope>
</reference>
<dbReference type="InterPro" id="IPR003961">
    <property type="entry name" value="FN3_dom"/>
</dbReference>
<dbReference type="AlphaFoldDB" id="A0A8C1N959"/>
<proteinExistence type="predicted"/>
<dbReference type="GO" id="GO:0061172">
    <property type="term" value="P:regulation of establishment of bipolar cell polarity"/>
    <property type="evidence" value="ECO:0007669"/>
    <property type="project" value="TreeGrafter"/>
</dbReference>
<feature type="domain" description="Fibronectin type-III" evidence="2">
    <location>
        <begin position="183"/>
        <end position="282"/>
    </location>
</feature>
<dbReference type="SMART" id="SM00060">
    <property type="entry name" value="FN3"/>
    <property type="match status" value="1"/>
</dbReference>
<evidence type="ECO:0000313" key="3">
    <source>
        <dbReference type="Ensembl" id="ENSCCRP00010088857.1"/>
    </source>
</evidence>
<dbReference type="PANTHER" id="PTHR21437:SF2">
    <property type="entry name" value="ANKYRIN REPEAT AND FIBRONECTIN TYPE-III DOMAIN-CONTAINING PROTEIN 1-LIKE"/>
    <property type="match status" value="1"/>
</dbReference>
<organism evidence="3 4">
    <name type="scientific">Cyprinus carpio</name>
    <name type="common">Common carp</name>
    <dbReference type="NCBI Taxonomy" id="7962"/>
    <lineage>
        <taxon>Eukaryota</taxon>
        <taxon>Metazoa</taxon>
        <taxon>Chordata</taxon>
        <taxon>Craniata</taxon>
        <taxon>Vertebrata</taxon>
        <taxon>Euteleostomi</taxon>
        <taxon>Actinopterygii</taxon>
        <taxon>Neopterygii</taxon>
        <taxon>Teleostei</taxon>
        <taxon>Ostariophysi</taxon>
        <taxon>Cypriniformes</taxon>
        <taxon>Cyprinidae</taxon>
        <taxon>Cyprininae</taxon>
        <taxon>Cyprinus</taxon>
    </lineage>
</organism>
<evidence type="ECO:0000259" key="2">
    <source>
        <dbReference type="PROSITE" id="PS50853"/>
    </source>
</evidence>
<dbReference type="Gene3D" id="1.25.40.20">
    <property type="entry name" value="Ankyrin repeat-containing domain"/>
    <property type="match status" value="1"/>
</dbReference>
<sequence>MAPPQRRRSLGPVSPKRIYRSLSLKLKGGASQSEAEPSDWRRRLSRGPAEYSCLWDALENEDTLAVQHLLSRERDGRVNAVSELGLVPLDVAALTHNAPLLQVLVKAGAKHNPTLSSAFDWSLKLDELVSLAEQKLEEWRAELLLRVKAELQSQTDVQKNVDLWTRRQEIYCRMRDRFHTTAPPGPPAGATLLVMSDSCVCVQVTEPAGQAHGLITRYRVEWSSLSCFHPLCGTGFITDTRNPEFSITGLQTGVQYYVRVSAYNVRGWGSFVSSSPPCIAPSSWSSCCGVTVRRRNPAAAVRRISQQIREPTLSESRSSVKRVSVSRGLKQLFHSSRFVRLLQRGVYLASVFYQKDCVLVTADDQLPLVEIQSCSTSVTQDFLWFCKLSCAWMQVPRLLQVLSSSSLSSSSSLLQNRLSFLRAVAQLQASVGCVDLGQVYFEPLKDRQGNMLLVTLREVTTPLPPSDPPLRWLPVSSLERNQSETPLLPEPSAVELLTHRLKEMLAYHRRSQQKAQPGLYVGILKLCSSVNQLRILVPQRLPNMPCHCRVRNRPHVSREEWAWLQEHAVGGACGSQEGGDDAVIDSSGVEDFVKALRSAVTQLLTKLNVPLERASEYRVYTQELLQVGDQVSVILLLPPCEEFRSRQRPAEGAQHTFTVPMHYFELVHLWAYERDLLSQYCQLWLRLELDVRLSQQALREALDTEELQEATERLAHVTQLAQSLSALWSESRWLMDVIQTLRSKHSEGAVPLGRVMTSRPPIRSAANEDTPPALHTVEQMQTAEVMGSEVSTPVEVTDGVTCPETPTSHYTDEPRSHGNSTRRHGNSLRQMHSCPELSDPAASHPIMPADEGQELLTEMMDLFQSLDLLGGSLADLQELDWSDPEPDLQNQDQDDRTGATDSAVTRRGHPVRSLVEWVKSTV</sequence>
<dbReference type="Pfam" id="PF00041">
    <property type="entry name" value="fn3"/>
    <property type="match status" value="1"/>
</dbReference>
<dbReference type="SUPFAM" id="SSF48403">
    <property type="entry name" value="Ankyrin repeat"/>
    <property type="match status" value="1"/>
</dbReference>